<feature type="compositionally biased region" description="Low complexity" evidence="2">
    <location>
        <begin position="1"/>
        <end position="13"/>
    </location>
</feature>
<gene>
    <name evidence="4" type="ORF">DI556_16895</name>
</gene>
<dbReference type="GO" id="GO:0016787">
    <property type="term" value="F:hydrolase activity"/>
    <property type="evidence" value="ECO:0007669"/>
    <property type="project" value="UniProtKB-KW"/>
</dbReference>
<organism evidence="4 5">
    <name type="scientific">Rhodovulum sulfidophilum</name>
    <name type="common">Rhodobacter sulfidophilus</name>
    <dbReference type="NCBI Taxonomy" id="35806"/>
    <lineage>
        <taxon>Bacteria</taxon>
        <taxon>Pseudomonadati</taxon>
        <taxon>Pseudomonadota</taxon>
        <taxon>Alphaproteobacteria</taxon>
        <taxon>Rhodobacterales</taxon>
        <taxon>Paracoccaceae</taxon>
        <taxon>Rhodovulum</taxon>
    </lineage>
</organism>
<name>A0A2W5N2A4_RHOSU</name>
<dbReference type="SUPFAM" id="SSF56300">
    <property type="entry name" value="Metallo-dependent phosphatases"/>
    <property type="match status" value="1"/>
</dbReference>
<dbReference type="InterPro" id="IPR041796">
    <property type="entry name" value="Mre11_N"/>
</dbReference>
<dbReference type="EMBL" id="QFPW01000016">
    <property type="protein sequence ID" value="PZQ47526.1"/>
    <property type="molecule type" value="Genomic_DNA"/>
</dbReference>
<evidence type="ECO:0000313" key="5">
    <source>
        <dbReference type="Proteomes" id="UP000249185"/>
    </source>
</evidence>
<evidence type="ECO:0000256" key="1">
    <source>
        <dbReference type="ARBA" id="ARBA00022801"/>
    </source>
</evidence>
<dbReference type="PANTHER" id="PTHR30337:SF7">
    <property type="entry name" value="PHOSPHOESTERASE"/>
    <property type="match status" value="1"/>
</dbReference>
<dbReference type="AlphaFoldDB" id="A0A2W5N2A4"/>
<keyword evidence="1" id="KW-0378">Hydrolase</keyword>
<dbReference type="InterPro" id="IPR004843">
    <property type="entry name" value="Calcineurin-like_PHP"/>
</dbReference>
<protein>
    <recommendedName>
        <fullName evidence="3">Calcineurin-like phosphoesterase domain-containing protein</fullName>
    </recommendedName>
</protein>
<accession>A0A2W5N2A4</accession>
<feature type="region of interest" description="Disordered" evidence="2">
    <location>
        <begin position="35"/>
        <end position="81"/>
    </location>
</feature>
<dbReference type="InterPro" id="IPR029052">
    <property type="entry name" value="Metallo-depent_PP-like"/>
</dbReference>
<dbReference type="Gene3D" id="3.60.21.10">
    <property type="match status" value="1"/>
</dbReference>
<dbReference type="Proteomes" id="UP000249185">
    <property type="component" value="Unassembled WGS sequence"/>
</dbReference>
<dbReference type="PANTHER" id="PTHR30337">
    <property type="entry name" value="COMPONENT OF ATP-DEPENDENT DSDNA EXONUCLEASE"/>
    <property type="match status" value="1"/>
</dbReference>
<dbReference type="CDD" id="cd00840">
    <property type="entry name" value="MPP_Mre11_N"/>
    <property type="match status" value="1"/>
</dbReference>
<comment type="caution">
    <text evidence="4">The sequence shown here is derived from an EMBL/GenBank/DDBJ whole genome shotgun (WGS) entry which is preliminary data.</text>
</comment>
<proteinExistence type="predicted"/>
<evidence type="ECO:0000256" key="2">
    <source>
        <dbReference type="SAM" id="MobiDB-lite"/>
    </source>
</evidence>
<feature type="region of interest" description="Disordered" evidence="2">
    <location>
        <begin position="1"/>
        <end position="21"/>
    </location>
</feature>
<sequence length="482" mass="51077">MPSQPSSVWISSSGKDRRSDAAHFARCDARLTVSAPLAGAPSARGHARACPRADSRPARRRGTSPGAGAASPLRARPFRRRTRPEMRFLHAADLHLDSPLRSQALRDADFARRLTGTSRRVLGRLVDAAIEHEVAALLLAGDIFDNGVGDVTSRAALAAELRRLGKAGIPTVMIRGNHDALLDHARYGPLEEGVTLLDAARPTVQVGDAAIHGLGFEARHVAASLLPRYPAPERGRINLGLMHTSLGGAEGHDPYAPCSEADLLGHGYDYWALGHIHRRFERRSETALAVMPGIPQGRHAREPGRGSATLVEIDGGGVRAREIPLASVVFETIELDLGGARSLGERVEAIGKALAGAARPGVEVAARLRLRGAGTLAAEAGLARRLAEERCEEIEGVHLEAVRLAPAVARPAPGVVADLAALMRADADTPGFRDAAAEFLDEWRTTLPPEVADALDPAELDALIEEGLEALIQRLGVEAGLG</sequence>
<evidence type="ECO:0000313" key="4">
    <source>
        <dbReference type="EMBL" id="PZQ47526.1"/>
    </source>
</evidence>
<dbReference type="InterPro" id="IPR050535">
    <property type="entry name" value="DNA_Repair-Maintenance_Comp"/>
</dbReference>
<evidence type="ECO:0000259" key="3">
    <source>
        <dbReference type="Pfam" id="PF00149"/>
    </source>
</evidence>
<dbReference type="Pfam" id="PF00149">
    <property type="entry name" value="Metallophos"/>
    <property type="match status" value="1"/>
</dbReference>
<feature type="domain" description="Calcineurin-like phosphoesterase" evidence="3">
    <location>
        <begin position="86"/>
        <end position="278"/>
    </location>
</feature>
<reference evidence="4 5" key="1">
    <citation type="submission" date="2017-08" db="EMBL/GenBank/DDBJ databases">
        <title>Infants hospitalized years apart are colonized by the same room-sourced microbial strains.</title>
        <authorList>
            <person name="Brooks B."/>
            <person name="Olm M.R."/>
            <person name="Firek B.A."/>
            <person name="Baker R."/>
            <person name="Thomas B.C."/>
            <person name="Morowitz M.J."/>
            <person name="Banfield J.F."/>
        </authorList>
    </citation>
    <scope>NUCLEOTIDE SEQUENCE [LARGE SCALE GENOMIC DNA]</scope>
    <source>
        <strain evidence="4">S2_005_002_R2_34</strain>
    </source>
</reference>